<name>A0A0A8H337_9BACT</name>
<feature type="transmembrane region" description="Helical" evidence="1">
    <location>
        <begin position="39"/>
        <end position="57"/>
    </location>
</feature>
<keyword evidence="1" id="KW-0812">Transmembrane</keyword>
<evidence type="ECO:0000313" key="3">
    <source>
        <dbReference type="Proteomes" id="UP000031163"/>
    </source>
</evidence>
<gene>
    <name evidence="2" type="ORF">CINS_1454</name>
</gene>
<organism evidence="2 3">
    <name type="scientific">Campylobacter insulaenigrae NCTC 12927</name>
    <dbReference type="NCBI Taxonomy" id="1031564"/>
    <lineage>
        <taxon>Bacteria</taxon>
        <taxon>Pseudomonadati</taxon>
        <taxon>Campylobacterota</taxon>
        <taxon>Epsilonproteobacteria</taxon>
        <taxon>Campylobacterales</taxon>
        <taxon>Campylobacteraceae</taxon>
        <taxon>Campylobacter</taxon>
    </lineage>
</organism>
<dbReference type="KEGG" id="cis:CINS_1454"/>
<keyword evidence="1" id="KW-0472">Membrane</keyword>
<reference evidence="2 3" key="1">
    <citation type="journal article" date="2014" name="Genome Biol. Evol.">
        <title>Comparative Genomics of the Campylobacter lari Group.</title>
        <authorList>
            <person name="Miller W.G."/>
            <person name="Yee E."/>
            <person name="Chapman M.H."/>
            <person name="Smith T.P."/>
            <person name="Bono J.L."/>
            <person name="Huynh S."/>
            <person name="Parker C.T."/>
            <person name="Vandamme P."/>
            <person name="Luong K."/>
            <person name="Korlach J."/>
        </authorList>
    </citation>
    <scope>NUCLEOTIDE SEQUENCE [LARGE SCALE GENOMIC DNA]</scope>
    <source>
        <strain evidence="2 3">NCTC 12927</strain>
    </source>
</reference>
<evidence type="ECO:0000313" key="2">
    <source>
        <dbReference type="EMBL" id="AJC88397.1"/>
    </source>
</evidence>
<dbReference type="GeneID" id="74432233"/>
<evidence type="ECO:0000256" key="1">
    <source>
        <dbReference type="SAM" id="Phobius"/>
    </source>
</evidence>
<evidence type="ECO:0008006" key="4">
    <source>
        <dbReference type="Google" id="ProtNLM"/>
    </source>
</evidence>
<dbReference type="AlphaFoldDB" id="A0A0A8H337"/>
<dbReference type="Proteomes" id="UP000031163">
    <property type="component" value="Chromosome"/>
</dbReference>
<keyword evidence="1" id="KW-1133">Transmembrane helix</keyword>
<protein>
    <recommendedName>
        <fullName evidence="4">Poly(A) polymerase</fullName>
    </recommendedName>
</protein>
<sequence>MDFEAIRLGLNKRLKALQILSFVEALIIFFLIFQFTQDIIIALFGGVLAGVLFFRVLGKKLMWGRNELTIKICEEFLKQNNATFYKEGFQEKKFNKIGFDFALKTYHSQNSFVFKNFTLYDVKFKDEFGNFFCGVLMYSKNLKQDINITNDNIFEKVKEKEFSTQKILKQNDFLLIACLKNPFFADLKISVDLNLRFFKKNLEQIQNLIFIL</sequence>
<accession>A0A0A8H337</accession>
<dbReference type="HOGENOM" id="CLU_1308228_0_0_7"/>
<dbReference type="EMBL" id="CP007770">
    <property type="protein sequence ID" value="AJC88397.1"/>
    <property type="molecule type" value="Genomic_DNA"/>
</dbReference>
<proteinExistence type="predicted"/>
<feature type="transmembrane region" description="Helical" evidence="1">
    <location>
        <begin position="16"/>
        <end position="33"/>
    </location>
</feature>
<dbReference type="STRING" id="1031564.CINS_1454"/>
<dbReference type="RefSeq" id="WP_039651140.1">
    <property type="nucleotide sequence ID" value="NZ_CP007770.1"/>
</dbReference>